<dbReference type="PANTHER" id="PTHR32303:SF18">
    <property type="entry name" value="POLYVINYLALCOHOL DEHYDROGENASE-LIKE"/>
    <property type="match status" value="1"/>
</dbReference>
<gene>
    <name evidence="1" type="ORF">ACH5RR_006301</name>
</gene>
<reference evidence="1 2" key="1">
    <citation type="submission" date="2024-11" db="EMBL/GenBank/DDBJ databases">
        <title>A near-complete genome assembly of Cinchona calisaya.</title>
        <authorList>
            <person name="Lian D.C."/>
            <person name="Zhao X.W."/>
            <person name="Wei L."/>
        </authorList>
    </citation>
    <scope>NUCLEOTIDE SEQUENCE [LARGE SCALE GENOMIC DNA]</scope>
    <source>
        <tissue evidence="1">Nenye</tissue>
    </source>
</reference>
<sequence length="175" mass="19346">MPIVAQFNGKPVSDNGGKVGGYGAAKWGNSPSIDVFRGFVYVATGNLYNASQEVLKCEEAQNNQTSSPSGPDQYIGPDVHFDYIIAFCINYRQILWSWRLSGSDIYYYACLITPNNPDCPPGPYNDTDFREAPMLLNINNSNGKKRDIVVAVQKSGIALALDRDNCDIVWFKASF</sequence>
<dbReference type="EMBL" id="JBJUIK010000003">
    <property type="protein sequence ID" value="KAL3532780.1"/>
    <property type="molecule type" value="Genomic_DNA"/>
</dbReference>
<comment type="caution">
    <text evidence="1">The sequence shown here is derived from an EMBL/GenBank/DDBJ whole genome shotgun (WGS) entry which is preliminary data.</text>
</comment>
<dbReference type="SUPFAM" id="SSF50998">
    <property type="entry name" value="Quinoprotein alcohol dehydrogenase-like"/>
    <property type="match status" value="1"/>
</dbReference>
<dbReference type="InterPro" id="IPR011047">
    <property type="entry name" value="Quinoprotein_ADH-like_sf"/>
</dbReference>
<keyword evidence="2" id="KW-1185">Reference proteome</keyword>
<name>A0ABD3ANN6_9GENT</name>
<dbReference type="Gene3D" id="2.140.10.10">
    <property type="entry name" value="Quinoprotein alcohol dehydrogenase-like superfamily"/>
    <property type="match status" value="1"/>
</dbReference>
<proteinExistence type="predicted"/>
<dbReference type="Proteomes" id="UP001630127">
    <property type="component" value="Unassembled WGS sequence"/>
</dbReference>
<accession>A0ABD3ANN6</accession>
<dbReference type="AlphaFoldDB" id="A0ABD3ANN6"/>
<organism evidence="1 2">
    <name type="scientific">Cinchona calisaya</name>
    <dbReference type="NCBI Taxonomy" id="153742"/>
    <lineage>
        <taxon>Eukaryota</taxon>
        <taxon>Viridiplantae</taxon>
        <taxon>Streptophyta</taxon>
        <taxon>Embryophyta</taxon>
        <taxon>Tracheophyta</taxon>
        <taxon>Spermatophyta</taxon>
        <taxon>Magnoliopsida</taxon>
        <taxon>eudicotyledons</taxon>
        <taxon>Gunneridae</taxon>
        <taxon>Pentapetalae</taxon>
        <taxon>asterids</taxon>
        <taxon>lamiids</taxon>
        <taxon>Gentianales</taxon>
        <taxon>Rubiaceae</taxon>
        <taxon>Cinchonoideae</taxon>
        <taxon>Cinchoneae</taxon>
        <taxon>Cinchona</taxon>
    </lineage>
</organism>
<dbReference type="PANTHER" id="PTHR32303">
    <property type="entry name" value="QUINOPROTEIN ALCOHOL DEHYDROGENASE (CYTOCHROME C)"/>
    <property type="match status" value="1"/>
</dbReference>
<protein>
    <submittedName>
        <fullName evidence="1">Uncharacterized protein</fullName>
    </submittedName>
</protein>
<evidence type="ECO:0000313" key="2">
    <source>
        <dbReference type="Proteomes" id="UP001630127"/>
    </source>
</evidence>
<evidence type="ECO:0000313" key="1">
    <source>
        <dbReference type="EMBL" id="KAL3532780.1"/>
    </source>
</evidence>